<evidence type="ECO:0000256" key="3">
    <source>
        <dbReference type="ARBA" id="ARBA00022761"/>
    </source>
</evidence>
<dbReference type="CDD" id="cd02243">
    <property type="entry name" value="cupin_11S_legumin_C"/>
    <property type="match status" value="1"/>
</dbReference>
<dbReference type="STRING" id="74649.A0A2P6PV94"/>
<comment type="similarity">
    <text evidence="1">Belongs to the 11S seed storage protein (globulins) family.</text>
</comment>
<dbReference type="FunFam" id="2.60.120.10:FF:000073">
    <property type="entry name" value="Glycinin G1"/>
    <property type="match status" value="1"/>
</dbReference>
<organism evidence="11 12">
    <name type="scientific">Rosa chinensis</name>
    <name type="common">China rose</name>
    <dbReference type="NCBI Taxonomy" id="74649"/>
    <lineage>
        <taxon>Eukaryota</taxon>
        <taxon>Viridiplantae</taxon>
        <taxon>Streptophyta</taxon>
        <taxon>Embryophyta</taxon>
        <taxon>Tracheophyta</taxon>
        <taxon>Spermatophyta</taxon>
        <taxon>Magnoliopsida</taxon>
        <taxon>eudicotyledons</taxon>
        <taxon>Gunneridae</taxon>
        <taxon>Pentapetalae</taxon>
        <taxon>rosids</taxon>
        <taxon>fabids</taxon>
        <taxon>Rosales</taxon>
        <taxon>Rosaceae</taxon>
        <taxon>Rosoideae</taxon>
        <taxon>Rosoideae incertae sedis</taxon>
        <taxon>Rosa</taxon>
    </lineage>
</organism>
<comment type="caution">
    <text evidence="11">The sequence shown here is derived from an EMBL/GenBank/DDBJ whole genome shotgun (WGS) entry which is preliminary data.</text>
</comment>
<keyword evidence="12" id="KW-1185">Reference proteome</keyword>
<evidence type="ECO:0000313" key="11">
    <source>
        <dbReference type="EMBL" id="PRQ25847.1"/>
    </source>
</evidence>
<dbReference type="InterPro" id="IPR006045">
    <property type="entry name" value="Cupin_1"/>
</dbReference>
<dbReference type="GO" id="GO:0048316">
    <property type="term" value="P:seed development"/>
    <property type="evidence" value="ECO:0007669"/>
    <property type="project" value="UniProtKB-ARBA"/>
</dbReference>
<evidence type="ECO:0000259" key="10">
    <source>
        <dbReference type="SMART" id="SM00835"/>
    </source>
</evidence>
<dbReference type="InterPro" id="IPR014710">
    <property type="entry name" value="RmlC-like_jellyroll"/>
</dbReference>
<dbReference type="PRINTS" id="PR00439">
    <property type="entry name" value="11SGLOBULIN"/>
</dbReference>
<accession>A0A2P6PV94</accession>
<reference evidence="11 12" key="1">
    <citation type="journal article" date="2018" name="Nat. Genet.">
        <title>The Rosa genome provides new insights in the design of modern roses.</title>
        <authorList>
            <person name="Bendahmane M."/>
        </authorList>
    </citation>
    <scope>NUCLEOTIDE SEQUENCE [LARGE SCALE GENOMIC DNA]</scope>
    <source>
        <strain evidence="12">cv. Old Blush</strain>
    </source>
</reference>
<feature type="signal peptide" evidence="9">
    <location>
        <begin position="1"/>
        <end position="26"/>
    </location>
</feature>
<feature type="chain" id="PRO_5015181479" description="11S seed storage protein" evidence="9">
    <location>
        <begin position="27"/>
        <end position="499"/>
    </location>
</feature>
<evidence type="ECO:0000256" key="6">
    <source>
        <dbReference type="ARBA" id="ARBA00062468"/>
    </source>
</evidence>
<evidence type="ECO:0000256" key="9">
    <source>
        <dbReference type="SAM" id="SignalP"/>
    </source>
</evidence>
<keyword evidence="3" id="KW-0758">Storage protein</keyword>
<feature type="region of interest" description="Disordered" evidence="8">
    <location>
        <begin position="273"/>
        <end position="300"/>
    </location>
</feature>
<proteinExistence type="inferred from homology"/>
<evidence type="ECO:0000313" key="12">
    <source>
        <dbReference type="Proteomes" id="UP000238479"/>
    </source>
</evidence>
<feature type="compositionally biased region" description="Low complexity" evidence="8">
    <location>
        <begin position="281"/>
        <end position="295"/>
    </location>
</feature>
<gene>
    <name evidence="11" type="ORF">RchiOBHm_Chr6g0288071</name>
</gene>
<dbReference type="OMA" id="MHQKLEN"/>
<dbReference type="GO" id="GO:0045735">
    <property type="term" value="F:nutrient reservoir activity"/>
    <property type="evidence" value="ECO:0007669"/>
    <property type="project" value="UniProtKB-KW"/>
</dbReference>
<keyword evidence="4" id="KW-0708">Seed storage protein</keyword>
<dbReference type="PANTHER" id="PTHR31189">
    <property type="entry name" value="OS03G0336100 PROTEIN-RELATED"/>
    <property type="match status" value="1"/>
</dbReference>
<name>A0A2P6PV94_ROSCH</name>
<evidence type="ECO:0000256" key="4">
    <source>
        <dbReference type="ARBA" id="ARBA00023129"/>
    </source>
</evidence>
<keyword evidence="5" id="KW-1015">Disulfide bond</keyword>
<dbReference type="AlphaFoldDB" id="A0A2P6PV94"/>
<dbReference type="SMART" id="SM00835">
    <property type="entry name" value="Cupin_1"/>
    <property type="match status" value="2"/>
</dbReference>
<keyword evidence="2 9" id="KW-0732">Signal</keyword>
<dbReference type="Gramene" id="PRQ25847">
    <property type="protein sequence ID" value="PRQ25847"/>
    <property type="gene ID" value="RchiOBHm_Chr6g0288071"/>
</dbReference>
<dbReference type="Pfam" id="PF00190">
    <property type="entry name" value="Cupin_1"/>
    <property type="match status" value="2"/>
</dbReference>
<dbReference type="Gene3D" id="2.60.120.10">
    <property type="entry name" value="Jelly Rolls"/>
    <property type="match status" value="2"/>
</dbReference>
<dbReference type="EMBL" id="PDCK01000044">
    <property type="protein sequence ID" value="PRQ25847.1"/>
    <property type="molecule type" value="Genomic_DNA"/>
</dbReference>
<evidence type="ECO:0000256" key="7">
    <source>
        <dbReference type="ARBA" id="ARBA00081374"/>
    </source>
</evidence>
<dbReference type="InterPro" id="IPR006044">
    <property type="entry name" value="11S_seedstore_pln"/>
</dbReference>
<evidence type="ECO:0000256" key="1">
    <source>
        <dbReference type="ARBA" id="ARBA00007178"/>
    </source>
</evidence>
<dbReference type="PANTHER" id="PTHR31189:SF35">
    <property type="entry name" value="12S SEED STORAGE PROTEIN CRB"/>
    <property type="match status" value="1"/>
</dbReference>
<dbReference type="SUPFAM" id="SSF51182">
    <property type="entry name" value="RmlC-like cupins"/>
    <property type="match status" value="1"/>
</dbReference>
<dbReference type="InterPro" id="IPR011051">
    <property type="entry name" value="RmlC_Cupin_sf"/>
</dbReference>
<dbReference type="Proteomes" id="UP000238479">
    <property type="component" value="Chromosome 6"/>
</dbReference>
<evidence type="ECO:0000256" key="2">
    <source>
        <dbReference type="ARBA" id="ARBA00022729"/>
    </source>
</evidence>
<comment type="subunit">
    <text evidence="6">Hexamer of two trimers; each subunit is composed of an acidic and a basic chain derived from a single precursor and linked by a disulfide bond.</text>
</comment>
<dbReference type="InterPro" id="IPR050253">
    <property type="entry name" value="Seed_Storage-Functional"/>
</dbReference>
<dbReference type="GO" id="GO:0034214">
    <property type="term" value="P:protein hexamerization"/>
    <property type="evidence" value="ECO:0007669"/>
    <property type="project" value="UniProtKB-ARBA"/>
</dbReference>
<dbReference type="CDD" id="cd02242">
    <property type="entry name" value="cupin_11S_legumin_N"/>
    <property type="match status" value="1"/>
</dbReference>
<feature type="region of interest" description="Disordered" evidence="8">
    <location>
        <begin position="195"/>
        <end position="224"/>
    </location>
</feature>
<feature type="domain" description="Cupin type-1" evidence="10">
    <location>
        <begin position="44"/>
        <end position="248"/>
    </location>
</feature>
<sequence>MAKPLQLAIPLCLVLLSFLFHHECLAARPQFESNQQNECQIDQLQAREPDIQIDCEAGRIESWDHYQNDFQCTGVAAQRVTIEPNGLHLPSYTHSPQLMYIVKGWGVMMTALPGCPETFELSQGSQQGQEEGQGFDDLERHQKVRLIGEGDIIAIPPGIVHWVHNNGNSPLVAVSLLDTGNDLNQLDRNPRRFYLAGNPADEFNQHEGEGISQQRRHSGQGSNNNNIFAGFDASLLADALNVDIETAMKVQGQNDQTRSQIVRVEGKFGFLHPPIRSSHAQRTQQEQQDEQQGQQGRHDNGLGETLCNIALKGYLGDPRRADIYTPQAGHINILNSNDMPILKQMSLSAETGFLYNASSYIHNILFMYSFANAIYSPHWNLFAHEIFYVIRGSARVQVVNDNGEAILDDEVREGQLFIVPHNHAVLQKAVDNQGFEYIAFKTQDNAVINTMAGRTSVLRALPDNVLANAYQISQEEARMLKYERQETLVLSSSSSSYSS</sequence>
<evidence type="ECO:0000256" key="8">
    <source>
        <dbReference type="SAM" id="MobiDB-lite"/>
    </source>
</evidence>
<dbReference type="GO" id="GO:0043245">
    <property type="term" value="C:extraorganismal space"/>
    <property type="evidence" value="ECO:0007669"/>
    <property type="project" value="UniProtKB-ARBA"/>
</dbReference>
<feature type="domain" description="Cupin type-1" evidence="10">
    <location>
        <begin position="314"/>
        <end position="478"/>
    </location>
</feature>
<protein>
    <recommendedName>
        <fullName evidence="7">11S seed storage protein</fullName>
    </recommendedName>
</protein>
<evidence type="ECO:0000256" key="5">
    <source>
        <dbReference type="ARBA" id="ARBA00023157"/>
    </source>
</evidence>